<evidence type="ECO:0000256" key="1">
    <source>
        <dbReference type="SAM" id="MobiDB-lite"/>
    </source>
</evidence>
<protein>
    <submittedName>
        <fullName evidence="2">(thale cress) hypothetical protein</fullName>
    </submittedName>
</protein>
<sequence>MGSAMSLSCSKRKATSQDVDSESCKRRKTCSTNDAENCIFIPDESSWSLCANRVISVAAVALPKFRFQQDNQEIEEVTSTELVFEFTLDNERYWKIGECGIVQRETRLLRRSSSPDLSPESSRVSSYNHC</sequence>
<reference evidence="2 3" key="1">
    <citation type="submission" date="2020-09" db="EMBL/GenBank/DDBJ databases">
        <authorList>
            <person name="Ashkenazy H."/>
        </authorList>
    </citation>
    <scope>NUCLEOTIDE SEQUENCE [LARGE SCALE GENOMIC DNA]</scope>
    <source>
        <strain evidence="3">cv. Cdm-0</strain>
    </source>
</reference>
<dbReference type="Proteomes" id="UP000516314">
    <property type="component" value="Chromosome 3"/>
</dbReference>
<dbReference type="EMBL" id="LR881468">
    <property type="protein sequence ID" value="CAD5324859.1"/>
    <property type="molecule type" value="Genomic_DNA"/>
</dbReference>
<evidence type="ECO:0000313" key="2">
    <source>
        <dbReference type="EMBL" id="CAD5324859.1"/>
    </source>
</evidence>
<name>A0A7G2EUN8_ARATH</name>
<organism evidence="2 3">
    <name type="scientific">Arabidopsis thaliana</name>
    <name type="common">Mouse-ear cress</name>
    <dbReference type="NCBI Taxonomy" id="3702"/>
    <lineage>
        <taxon>Eukaryota</taxon>
        <taxon>Viridiplantae</taxon>
        <taxon>Streptophyta</taxon>
        <taxon>Embryophyta</taxon>
        <taxon>Tracheophyta</taxon>
        <taxon>Spermatophyta</taxon>
        <taxon>Magnoliopsida</taxon>
        <taxon>eudicotyledons</taxon>
        <taxon>Gunneridae</taxon>
        <taxon>Pentapetalae</taxon>
        <taxon>rosids</taxon>
        <taxon>malvids</taxon>
        <taxon>Brassicales</taxon>
        <taxon>Brassicaceae</taxon>
        <taxon>Camelineae</taxon>
        <taxon>Arabidopsis</taxon>
    </lineage>
</organism>
<dbReference type="AlphaFoldDB" id="A0A7G2EUN8"/>
<accession>A0A7G2EUN8</accession>
<gene>
    <name evidence="2" type="ORF">AT9943_LOCUS12738</name>
</gene>
<evidence type="ECO:0000313" key="3">
    <source>
        <dbReference type="Proteomes" id="UP000516314"/>
    </source>
</evidence>
<proteinExistence type="predicted"/>
<feature type="region of interest" description="Disordered" evidence="1">
    <location>
        <begin position="1"/>
        <end position="21"/>
    </location>
</feature>